<dbReference type="InterPro" id="IPR029063">
    <property type="entry name" value="SAM-dependent_MTases_sf"/>
</dbReference>
<dbReference type="RefSeq" id="WP_273306569.1">
    <property type="nucleotide sequence ID" value="NZ_CALUJX010000004.1"/>
</dbReference>
<gene>
    <name evidence="1" type="ORF">K8U91_08640</name>
</gene>
<dbReference type="Gene3D" id="3.40.50.150">
    <property type="entry name" value="Vaccinia Virus protein VP39"/>
    <property type="match status" value="1"/>
</dbReference>
<dbReference type="EMBL" id="DYUD01000024">
    <property type="protein sequence ID" value="HJG89517.1"/>
    <property type="molecule type" value="Genomic_DNA"/>
</dbReference>
<proteinExistence type="predicted"/>
<comment type="caution">
    <text evidence="1">The sequence shown here is derived from an EMBL/GenBank/DDBJ whole genome shotgun (WGS) entry which is preliminary data.</text>
</comment>
<evidence type="ECO:0000313" key="1">
    <source>
        <dbReference type="EMBL" id="HJG89517.1"/>
    </source>
</evidence>
<protein>
    <recommendedName>
        <fullName evidence="3">O-methyltransferase</fullName>
    </recommendedName>
</protein>
<reference evidence="1" key="2">
    <citation type="submission" date="2021-09" db="EMBL/GenBank/DDBJ databases">
        <authorList>
            <person name="Gilroy R."/>
        </authorList>
    </citation>
    <scope>NUCLEOTIDE SEQUENCE</scope>
    <source>
        <strain evidence="1">CHK121-7720</strain>
    </source>
</reference>
<accession>A0A921MSB6</accession>
<evidence type="ECO:0000313" key="2">
    <source>
        <dbReference type="Proteomes" id="UP000757103"/>
    </source>
</evidence>
<organism evidence="1 2">
    <name type="scientific">Barnesiella viscericola</name>
    <dbReference type="NCBI Taxonomy" id="397865"/>
    <lineage>
        <taxon>Bacteria</taxon>
        <taxon>Pseudomonadati</taxon>
        <taxon>Bacteroidota</taxon>
        <taxon>Bacteroidia</taxon>
        <taxon>Bacteroidales</taxon>
        <taxon>Barnesiellaceae</taxon>
        <taxon>Barnesiella</taxon>
    </lineage>
</organism>
<dbReference type="Proteomes" id="UP000757103">
    <property type="component" value="Unassembled WGS sequence"/>
</dbReference>
<reference evidence="1" key="1">
    <citation type="journal article" date="2021" name="PeerJ">
        <title>Extensive microbial diversity within the chicken gut microbiome revealed by metagenomics and culture.</title>
        <authorList>
            <person name="Gilroy R."/>
            <person name="Ravi A."/>
            <person name="Getino M."/>
            <person name="Pursley I."/>
            <person name="Horton D.L."/>
            <person name="Alikhan N.F."/>
            <person name="Baker D."/>
            <person name="Gharbi K."/>
            <person name="Hall N."/>
            <person name="Watson M."/>
            <person name="Adriaenssens E.M."/>
            <person name="Foster-Nyarko E."/>
            <person name="Jarju S."/>
            <person name="Secka A."/>
            <person name="Antonio M."/>
            <person name="Oren A."/>
            <person name="Chaudhuri R.R."/>
            <person name="La Ragione R."/>
            <person name="Hildebrand F."/>
            <person name="Pallen M.J."/>
        </authorList>
    </citation>
    <scope>NUCLEOTIDE SEQUENCE</scope>
    <source>
        <strain evidence="1">CHK121-7720</strain>
    </source>
</reference>
<evidence type="ECO:0008006" key="3">
    <source>
        <dbReference type="Google" id="ProtNLM"/>
    </source>
</evidence>
<sequence>MQKKFWKEYTSPMSRMRQAWGFGIHSPFAFRLITKVIREKARYYAYDDVEAIARARVVDTLQRRQKRQRRLISKSRGRLFFRLTNFFRPDNILEIGSSWGISSLYLRLAERSARLTIVEPNAEIGNFAEQIFAEAGEQADFVREPHAIALPDYLAGEHEGLYIVVNRLPKAQYRVLPQLLDPALDKPSILIIDGIRRNSAVKEWWESLIKDERVRVTVDMKNVGFVCCNPKLNKQDYQVSL</sequence>
<dbReference type="AlphaFoldDB" id="A0A921MSB6"/>
<name>A0A921MSB6_9BACT</name>
<dbReference type="SUPFAM" id="SSF53335">
    <property type="entry name" value="S-adenosyl-L-methionine-dependent methyltransferases"/>
    <property type="match status" value="1"/>
</dbReference>